<feature type="transmembrane region" description="Helical" evidence="1">
    <location>
        <begin position="177"/>
        <end position="198"/>
    </location>
</feature>
<dbReference type="EMBL" id="BSUL01000002">
    <property type="protein sequence ID" value="GMA29999.1"/>
    <property type="molecule type" value="Genomic_DNA"/>
</dbReference>
<dbReference type="EMBL" id="BSUL01000001">
    <property type="protein sequence ID" value="GMA26758.1"/>
    <property type="molecule type" value="Genomic_DNA"/>
</dbReference>
<proteinExistence type="predicted"/>
<keyword evidence="1" id="KW-0472">Membrane</keyword>
<organism evidence="3 5">
    <name type="scientific">Arenivirga flava</name>
    <dbReference type="NCBI Taxonomy" id="1930060"/>
    <lineage>
        <taxon>Bacteria</taxon>
        <taxon>Bacillati</taxon>
        <taxon>Actinomycetota</taxon>
        <taxon>Actinomycetes</taxon>
        <taxon>Micrococcales</taxon>
        <taxon>Microbacteriaceae</taxon>
        <taxon>Arenivirga</taxon>
    </lineage>
</organism>
<dbReference type="RefSeq" id="WP_284228801.1">
    <property type="nucleotide sequence ID" value="NZ_BSUL01000001.1"/>
</dbReference>
<reference evidence="3 5" key="1">
    <citation type="journal article" date="2014" name="Int. J. Syst. Evol. Microbiol.">
        <title>Complete genome sequence of Corynebacterium casei LMG S-19264T (=DSM 44701T), isolated from a smear-ripened cheese.</title>
        <authorList>
            <consortium name="US DOE Joint Genome Institute (JGI-PGF)"/>
            <person name="Walter F."/>
            <person name="Albersmeier A."/>
            <person name="Kalinowski J."/>
            <person name="Ruckert C."/>
        </authorList>
    </citation>
    <scope>NUCLEOTIDE SEQUENCE [LARGE SCALE GENOMIC DNA]</scope>
    <source>
        <strain evidence="3 5">NBRC 112289</strain>
    </source>
</reference>
<feature type="transmembrane region" description="Helical" evidence="1">
    <location>
        <begin position="21"/>
        <end position="48"/>
    </location>
</feature>
<name>A0AA37UVZ3_9MICO</name>
<dbReference type="AlphaFoldDB" id="A0AA37UVZ3"/>
<feature type="transmembrane region" description="Helical" evidence="1">
    <location>
        <begin position="60"/>
        <end position="81"/>
    </location>
</feature>
<evidence type="ECO:0000256" key="1">
    <source>
        <dbReference type="SAM" id="Phobius"/>
    </source>
</evidence>
<sequence length="266" mass="27221">MTLIRSISAESAKLFGLKTWWILLLVMVAYVGAFAAGMAAIFGGLLGGDQPIEGIAVAELVYSLGSTIAYAFPVLVGAFIVTAEFRHGTLTPTFLATPSRAVVLSGKVVVAAIVGAVFGLGIVLASVVPGAAVLGATGAETGLDDPDVWLIMARTVLAMAIWAVLGLGLGSVFRNQVVVIVIVLAFTQFLEPTLRVALGFTDLNASVGQFLPGAAGDALVGGSSFNAMMGGGGDQLDWWQGGLVLGGMAAVLVLIGALTTWRRDVD</sequence>
<gene>
    <name evidence="2" type="ORF">GCM10025874_00110</name>
    <name evidence="3" type="ORF">GCM10025874_31250</name>
    <name evidence="4" type="ORF">GCM10025874_32520</name>
</gene>
<feature type="transmembrane region" description="Helical" evidence="1">
    <location>
        <begin position="148"/>
        <end position="170"/>
    </location>
</feature>
<dbReference type="EMBL" id="BSUL01000001">
    <property type="protein sequence ID" value="GMA29872.1"/>
    <property type="molecule type" value="Genomic_DNA"/>
</dbReference>
<accession>A0AA37UVZ3</accession>
<evidence type="ECO:0000313" key="3">
    <source>
        <dbReference type="EMBL" id="GMA29872.1"/>
    </source>
</evidence>
<protein>
    <submittedName>
        <fullName evidence="3">ABC transporter permease</fullName>
    </submittedName>
</protein>
<keyword evidence="1" id="KW-1133">Transmembrane helix</keyword>
<keyword evidence="5" id="KW-1185">Reference proteome</keyword>
<evidence type="ECO:0000313" key="2">
    <source>
        <dbReference type="EMBL" id="GMA26758.1"/>
    </source>
</evidence>
<feature type="transmembrane region" description="Helical" evidence="1">
    <location>
        <begin position="238"/>
        <end position="261"/>
    </location>
</feature>
<comment type="caution">
    <text evidence="3">The sequence shown here is derived from an EMBL/GenBank/DDBJ whole genome shotgun (WGS) entry which is preliminary data.</text>
</comment>
<evidence type="ECO:0000313" key="4">
    <source>
        <dbReference type="EMBL" id="GMA29999.1"/>
    </source>
</evidence>
<evidence type="ECO:0000313" key="5">
    <source>
        <dbReference type="Proteomes" id="UP001157160"/>
    </source>
</evidence>
<dbReference type="Proteomes" id="UP001157160">
    <property type="component" value="Unassembled WGS sequence"/>
</dbReference>
<feature type="transmembrane region" description="Helical" evidence="1">
    <location>
        <begin position="102"/>
        <end position="128"/>
    </location>
</feature>
<keyword evidence="1" id="KW-0812">Transmembrane</keyword>
<reference evidence="3" key="2">
    <citation type="submission" date="2023-02" db="EMBL/GenBank/DDBJ databases">
        <authorList>
            <person name="Sun Q."/>
            <person name="Mori K."/>
        </authorList>
    </citation>
    <scope>NUCLEOTIDE SEQUENCE</scope>
    <source>
        <strain evidence="3">NBRC 112289</strain>
    </source>
</reference>